<proteinExistence type="predicted"/>
<feature type="compositionally biased region" description="Polar residues" evidence="1">
    <location>
        <begin position="91"/>
        <end position="102"/>
    </location>
</feature>
<keyword evidence="2" id="KW-1133">Transmembrane helix</keyword>
<feature type="region of interest" description="Disordered" evidence="1">
    <location>
        <begin position="20"/>
        <end position="65"/>
    </location>
</feature>
<feature type="compositionally biased region" description="Polar residues" evidence="1">
    <location>
        <begin position="610"/>
        <end position="632"/>
    </location>
</feature>
<feature type="compositionally biased region" description="Polar residues" evidence="1">
    <location>
        <begin position="1076"/>
        <end position="1088"/>
    </location>
</feature>
<feature type="transmembrane region" description="Helical" evidence="2">
    <location>
        <begin position="223"/>
        <end position="243"/>
    </location>
</feature>
<feature type="compositionally biased region" description="Low complexity" evidence="1">
    <location>
        <begin position="635"/>
        <end position="667"/>
    </location>
</feature>
<feature type="compositionally biased region" description="Low complexity" evidence="1">
    <location>
        <begin position="591"/>
        <end position="609"/>
    </location>
</feature>
<feature type="region of interest" description="Disordered" evidence="1">
    <location>
        <begin position="1242"/>
        <end position="1286"/>
    </location>
</feature>
<keyword evidence="4" id="KW-1185">Reference proteome</keyword>
<name>A0AAN8WYH2_HALRR</name>
<reference evidence="3 4" key="1">
    <citation type="submission" date="2023-11" db="EMBL/GenBank/DDBJ databases">
        <title>Halocaridina rubra genome assembly.</title>
        <authorList>
            <person name="Smith C."/>
        </authorList>
    </citation>
    <scope>NUCLEOTIDE SEQUENCE [LARGE SCALE GENOMIC DNA]</scope>
    <source>
        <strain evidence="3">EP-1</strain>
        <tissue evidence="3">Whole</tissue>
    </source>
</reference>
<accession>A0AAN8WYH2</accession>
<evidence type="ECO:0000256" key="1">
    <source>
        <dbReference type="SAM" id="MobiDB-lite"/>
    </source>
</evidence>
<evidence type="ECO:0000256" key="2">
    <source>
        <dbReference type="SAM" id="Phobius"/>
    </source>
</evidence>
<keyword evidence="2" id="KW-0812">Transmembrane</keyword>
<gene>
    <name evidence="3" type="ORF">SK128_009806</name>
</gene>
<feature type="region of interest" description="Disordered" evidence="1">
    <location>
        <begin position="1007"/>
        <end position="1096"/>
    </location>
</feature>
<feature type="compositionally biased region" description="Polar residues" evidence="1">
    <location>
        <begin position="1122"/>
        <end position="1138"/>
    </location>
</feature>
<dbReference type="Proteomes" id="UP001381693">
    <property type="component" value="Unassembled WGS sequence"/>
</dbReference>
<sequence length="1316" mass="139248">MPEGGSTSDCHLCHIHDHAPGSTLLRTHPLRASQRSRNPSTTTLHRNGHHHHHHMNGGHHSRDNSILRDTDAKTARVASALARLSERSHSLPGSRTSTLSRQNEVSVLPDGSGHDHGHRGGDVHSLSRSQREYNNVLSALLDSRVGSLPSNHSTVHREPDILNALPRTRNNSRASTLTRAQLHRGPGSNLTLAQDTEHDYYTHINRGRYKDESRKQRFNIQTVMLIGCYTMLFVVAIIVGVVLCQQNGWLGFGHGTPDESPGNLSNSPTRNVNPSSMRDVDRPPPRRRGNGNWPGPIVDYDYSDVGNPPRISTASVFPGGSGGGASPNIPNTERDPLRTVNFQPTDSSNSLGGNSRNRVGQADRNGERRPGSANSNNQDAIGSGKSILDSQDSVSNADIGGGLLSGSGNGFQTNNDNPRDNLSPLRNFGTGSPSVGNGFRRPGLQNFPNNGQRNTNTNAPGNNGNQQNRPNNQHGISNTGGNSNFNNDFGNFNSGRNSDGTVNQNRGNSDADAGVTRQLPNPTSGVNSGNNRNANIGVGSSNSHNRNGNPNGRSEENIRDFSGNTGGSFRPGIQGNQNNENFNSDQGSIRGNQNNNFNPGSSFPSNSDNRGTTFNGNSGFSNQPGTIFNSGSTRGGNLNFGSGSSGSRNSNSNSGSNGRGTANTGSNFRQPESFETGSNIGRNNNFHPSTGFTDSGDANSGQVPFNSGSSIRGSGNFNPDSSVTGFENVNQGASSGIGNTFNPGSREEAFSNIGSVDLPTTSGNIRDSGDSRTRDFNFHDSRNMNSNQGEIGNFNHGSRGLANFNSDSSHRETANINNGNGFHRPSGVVNNGSQRQQNENFDEGNQGSTRNSNMGSGVRGVAEAENVGGHGGLMNFNINTDMTRHQHSGVDLVTDGGFGSFDDFMASLSNGGSTLNFDSTSGTADSRGNAPDNRPAVVVDSGAVPVVNTDIALTNMGNVGIGTGNRHASHNRGMNQNSDISFSGQGGIRIPMRNGGATQQGMRDLGNGDLRRLPTGRNLNFEDDSITRPSDDMQGPRNEGGSTDSITTVGELNSRDQQDNSQAEIHNWEGLKDKGSGSNNENFHSQTGGRRLLGTPTQNKAATKSSILNGGIGTQQIIIESSPTRTRQSNSGLGSVTGQIFDGKTNGTVSSESHSTTDQGTFTVQPVRNQVTPLKVMRGFSVQRGEVIAMSTIKSSDKDISILQPDHDVIVHITPTAPDSGVSLIRHPSQDPRNMAASIAPTGEESHVGAGGASATPGRGGPSPNTGVSSPVLRRWEHTDDDGILSRGLVRKDGSFAFTNCRPSETCDNNPGSQGK</sequence>
<protein>
    <submittedName>
        <fullName evidence="3">Uncharacterized protein</fullName>
    </submittedName>
</protein>
<feature type="compositionally biased region" description="Polar residues" evidence="1">
    <location>
        <begin position="1040"/>
        <end position="1051"/>
    </location>
</feature>
<feature type="region of interest" description="Disordered" evidence="1">
    <location>
        <begin position="1297"/>
        <end position="1316"/>
    </location>
</feature>
<comment type="caution">
    <text evidence="3">The sequence shown here is derived from an EMBL/GenBank/DDBJ whole genome shotgun (WGS) entry which is preliminary data.</text>
</comment>
<feature type="region of interest" description="Disordered" evidence="1">
    <location>
        <begin position="1122"/>
        <end position="1142"/>
    </location>
</feature>
<feature type="compositionally biased region" description="Polar residues" evidence="1">
    <location>
        <begin position="499"/>
        <end position="508"/>
    </location>
</feature>
<feature type="compositionally biased region" description="Basic and acidic residues" evidence="1">
    <location>
        <begin position="767"/>
        <end position="782"/>
    </location>
</feature>
<feature type="region of interest" description="Disordered" evidence="1">
    <location>
        <begin position="83"/>
        <end position="102"/>
    </location>
</feature>
<keyword evidence="2" id="KW-0472">Membrane</keyword>
<organism evidence="3 4">
    <name type="scientific">Halocaridina rubra</name>
    <name type="common">Hawaiian red shrimp</name>
    <dbReference type="NCBI Taxonomy" id="373956"/>
    <lineage>
        <taxon>Eukaryota</taxon>
        <taxon>Metazoa</taxon>
        <taxon>Ecdysozoa</taxon>
        <taxon>Arthropoda</taxon>
        <taxon>Crustacea</taxon>
        <taxon>Multicrustacea</taxon>
        <taxon>Malacostraca</taxon>
        <taxon>Eumalacostraca</taxon>
        <taxon>Eucarida</taxon>
        <taxon>Decapoda</taxon>
        <taxon>Pleocyemata</taxon>
        <taxon>Caridea</taxon>
        <taxon>Atyoidea</taxon>
        <taxon>Atyidae</taxon>
        <taxon>Halocaridina</taxon>
    </lineage>
</organism>
<feature type="compositionally biased region" description="Polar residues" evidence="1">
    <location>
        <begin position="828"/>
        <end position="855"/>
    </location>
</feature>
<feature type="compositionally biased region" description="Polar residues" evidence="1">
    <location>
        <begin position="668"/>
        <end position="743"/>
    </location>
</feature>
<evidence type="ECO:0000313" key="4">
    <source>
        <dbReference type="Proteomes" id="UP001381693"/>
    </source>
</evidence>
<feature type="compositionally biased region" description="Polar residues" evidence="1">
    <location>
        <begin position="574"/>
        <end position="590"/>
    </location>
</feature>
<feature type="region of interest" description="Disordered" evidence="1">
    <location>
        <begin position="258"/>
        <end position="857"/>
    </location>
</feature>
<dbReference type="EMBL" id="JAXCGZ010011499">
    <property type="protein sequence ID" value="KAK7074655.1"/>
    <property type="molecule type" value="Genomic_DNA"/>
</dbReference>
<feature type="compositionally biased region" description="Low complexity" evidence="1">
    <location>
        <begin position="347"/>
        <end position="358"/>
    </location>
</feature>
<feature type="compositionally biased region" description="Gly residues" evidence="1">
    <location>
        <begin position="399"/>
        <end position="409"/>
    </location>
</feature>
<feature type="compositionally biased region" description="Low complexity" evidence="1">
    <location>
        <begin position="452"/>
        <end position="498"/>
    </location>
</feature>
<evidence type="ECO:0000313" key="3">
    <source>
        <dbReference type="EMBL" id="KAK7074655.1"/>
    </source>
</evidence>
<feature type="compositionally biased region" description="Polar residues" evidence="1">
    <location>
        <begin position="33"/>
        <end position="44"/>
    </location>
</feature>
<feature type="compositionally biased region" description="Polar residues" evidence="1">
    <location>
        <begin position="518"/>
        <end position="552"/>
    </location>
</feature>
<feature type="compositionally biased region" description="Basic residues" evidence="1">
    <location>
        <begin position="46"/>
        <end position="59"/>
    </location>
</feature>
<feature type="compositionally biased region" description="Polar residues" evidence="1">
    <location>
        <begin position="752"/>
        <end position="765"/>
    </location>
</feature>
<feature type="compositionally biased region" description="Polar residues" evidence="1">
    <location>
        <begin position="262"/>
        <end position="276"/>
    </location>
</feature>
<feature type="compositionally biased region" description="Basic and acidic residues" evidence="1">
    <location>
        <begin position="1066"/>
        <end position="1075"/>
    </location>
</feature>